<dbReference type="InterPro" id="IPR017452">
    <property type="entry name" value="GPCR_Rhodpsn_7TM"/>
</dbReference>
<dbReference type="GeneTree" id="ENSGT01050000244848"/>
<reference evidence="12" key="1">
    <citation type="submission" date="2025-08" db="UniProtKB">
        <authorList>
            <consortium name="Ensembl"/>
        </authorList>
    </citation>
    <scope>IDENTIFICATION</scope>
</reference>
<comment type="subcellular location">
    <subcellularLocation>
        <location evidence="1">Membrane</location>
    </subcellularLocation>
</comment>
<sequence>MEVDLDGLFLSNTSLDYGDYTHKEEGDPDSATVFLPFLCSLALIIGLPGLALLLTLLVRKRRHWSVMDIFALHLAVADGLMLGTLPFWAAQAVRPRGWIVGTPFCKISGAVFHINFFCGIFLLVCMSLDRYLSIFRSTHFFSRRKPWMVQASCLSVWLLSLLLSIPDWVFLEVEGRHRRECVHLYPPPAPRSGVDWRLPSRLLHHIVGFILPSAVLIFCCSCFLRRLWRGPRLDLQNQRALRLLLGLVGLFLLCWTPYNLSLLAHTVRGTEQRPEPEDGGSGGAYGSPTSALGKGLLLMFALGCFHACLQPLLYFGLCNNIRRAVLETLHCVPPVEKADSSRTLWELGLEEEPLPQQNREEVVPLNKNREEEAAQTETRDTEQQISEEEVALNQNQEEESALTQARVAEQQDHQANADHDEVDGRA</sequence>
<proteinExistence type="inferred from homology"/>
<name>A0A8C5AMU3_GADMO</name>
<keyword evidence="2 8" id="KW-0812">Transmembrane</keyword>
<dbReference type="PANTHER" id="PTHR10489">
    <property type="entry name" value="CELL ADHESION MOLECULE"/>
    <property type="match status" value="1"/>
</dbReference>
<keyword evidence="7 8" id="KW-0807">Transducer</keyword>
<feature type="compositionally biased region" description="Acidic residues" evidence="9">
    <location>
        <begin position="385"/>
        <end position="400"/>
    </location>
</feature>
<dbReference type="InterPro" id="IPR050119">
    <property type="entry name" value="CCR1-9-like"/>
</dbReference>
<dbReference type="PROSITE" id="PS50262">
    <property type="entry name" value="G_PROTEIN_RECEP_F1_2"/>
    <property type="match status" value="1"/>
</dbReference>
<dbReference type="OrthoDB" id="9818824at2759"/>
<evidence type="ECO:0000256" key="6">
    <source>
        <dbReference type="ARBA" id="ARBA00023170"/>
    </source>
</evidence>
<comment type="similarity">
    <text evidence="8">Belongs to the G-protein coupled receptor 1 family.</text>
</comment>
<protein>
    <submittedName>
        <fullName evidence="12">Chemokine (C-X-C motif) receptor 3, tandem duplicate 3</fullName>
    </submittedName>
</protein>
<feature type="transmembrane region" description="Helical" evidence="10">
    <location>
        <begin position="240"/>
        <end position="258"/>
    </location>
</feature>
<dbReference type="GO" id="GO:0019957">
    <property type="term" value="F:C-C chemokine binding"/>
    <property type="evidence" value="ECO:0007669"/>
    <property type="project" value="TreeGrafter"/>
</dbReference>
<reference evidence="12" key="2">
    <citation type="submission" date="2025-09" db="UniProtKB">
        <authorList>
            <consortium name="Ensembl"/>
        </authorList>
    </citation>
    <scope>IDENTIFICATION</scope>
</reference>
<dbReference type="PANTHER" id="PTHR10489:SF671">
    <property type="entry name" value="C-X-C CHEMOKINE RECEPTOR TYPE 3"/>
    <property type="match status" value="1"/>
</dbReference>
<dbReference type="Pfam" id="PF00001">
    <property type="entry name" value="7tm_1"/>
    <property type="match status" value="1"/>
</dbReference>
<feature type="transmembrane region" description="Helical" evidence="10">
    <location>
        <begin position="33"/>
        <end position="58"/>
    </location>
</feature>
<dbReference type="GO" id="GO:0060326">
    <property type="term" value="P:cell chemotaxis"/>
    <property type="evidence" value="ECO:0007669"/>
    <property type="project" value="TreeGrafter"/>
</dbReference>
<evidence type="ECO:0000256" key="9">
    <source>
        <dbReference type="SAM" id="MobiDB-lite"/>
    </source>
</evidence>
<evidence type="ECO:0000256" key="5">
    <source>
        <dbReference type="ARBA" id="ARBA00023136"/>
    </source>
</evidence>
<organism evidence="12 13">
    <name type="scientific">Gadus morhua</name>
    <name type="common">Atlantic cod</name>
    <dbReference type="NCBI Taxonomy" id="8049"/>
    <lineage>
        <taxon>Eukaryota</taxon>
        <taxon>Metazoa</taxon>
        <taxon>Chordata</taxon>
        <taxon>Craniata</taxon>
        <taxon>Vertebrata</taxon>
        <taxon>Euteleostomi</taxon>
        <taxon>Actinopterygii</taxon>
        <taxon>Neopterygii</taxon>
        <taxon>Teleostei</taxon>
        <taxon>Neoteleostei</taxon>
        <taxon>Acanthomorphata</taxon>
        <taxon>Zeiogadaria</taxon>
        <taxon>Gadariae</taxon>
        <taxon>Gadiformes</taxon>
        <taxon>Gadoidei</taxon>
        <taxon>Gadidae</taxon>
        <taxon>Gadus</taxon>
    </lineage>
</organism>
<feature type="transmembrane region" description="Helical" evidence="10">
    <location>
        <begin position="149"/>
        <end position="170"/>
    </location>
</feature>
<evidence type="ECO:0000256" key="8">
    <source>
        <dbReference type="RuleBase" id="RU000688"/>
    </source>
</evidence>
<dbReference type="Ensembl" id="ENSGMOT00000042124.1">
    <property type="protein sequence ID" value="ENSGMOP00000032039.1"/>
    <property type="gene ID" value="ENSGMOG00000024653.1"/>
</dbReference>
<dbReference type="GO" id="GO:0019722">
    <property type="term" value="P:calcium-mediated signaling"/>
    <property type="evidence" value="ECO:0007669"/>
    <property type="project" value="TreeGrafter"/>
</dbReference>
<dbReference type="PROSITE" id="PS00237">
    <property type="entry name" value="G_PROTEIN_RECEP_F1_1"/>
    <property type="match status" value="1"/>
</dbReference>
<keyword evidence="5 10" id="KW-0472">Membrane</keyword>
<evidence type="ECO:0000256" key="7">
    <source>
        <dbReference type="ARBA" id="ARBA00023224"/>
    </source>
</evidence>
<dbReference type="RefSeq" id="XP_030226810.1">
    <property type="nucleotide sequence ID" value="XM_030370950.1"/>
</dbReference>
<dbReference type="InterPro" id="IPR000276">
    <property type="entry name" value="GPCR_Rhodpsn"/>
</dbReference>
<feature type="transmembrane region" description="Helical" evidence="10">
    <location>
        <begin position="296"/>
        <end position="317"/>
    </location>
</feature>
<dbReference type="GO" id="GO:0009897">
    <property type="term" value="C:external side of plasma membrane"/>
    <property type="evidence" value="ECO:0007669"/>
    <property type="project" value="TreeGrafter"/>
</dbReference>
<evidence type="ECO:0000259" key="11">
    <source>
        <dbReference type="PROSITE" id="PS50262"/>
    </source>
</evidence>
<evidence type="ECO:0000313" key="12">
    <source>
        <dbReference type="Ensembl" id="ENSGMOP00000032039.1"/>
    </source>
</evidence>
<feature type="domain" description="G-protein coupled receptors family 1 profile" evidence="11">
    <location>
        <begin position="49"/>
        <end position="314"/>
    </location>
</feature>
<dbReference type="PRINTS" id="PR00237">
    <property type="entry name" value="GPCRRHODOPSN"/>
</dbReference>
<dbReference type="Proteomes" id="UP000694546">
    <property type="component" value="Chromosome 11"/>
</dbReference>
<gene>
    <name evidence="12" type="primary">LOC115554287</name>
</gene>
<dbReference type="GO" id="GO:0006955">
    <property type="term" value="P:immune response"/>
    <property type="evidence" value="ECO:0007669"/>
    <property type="project" value="TreeGrafter"/>
</dbReference>
<keyword evidence="13" id="KW-1185">Reference proteome</keyword>
<dbReference type="AlphaFoldDB" id="A0A8C5AMU3"/>
<feature type="compositionally biased region" description="Basic and acidic residues" evidence="9">
    <location>
        <begin position="409"/>
        <end position="426"/>
    </location>
</feature>
<dbReference type="Gene3D" id="1.20.1070.10">
    <property type="entry name" value="Rhodopsin 7-helix transmembrane proteins"/>
    <property type="match status" value="1"/>
</dbReference>
<dbReference type="GeneID" id="115554287"/>
<dbReference type="GO" id="GO:0016493">
    <property type="term" value="F:C-C chemokine receptor activity"/>
    <property type="evidence" value="ECO:0007669"/>
    <property type="project" value="TreeGrafter"/>
</dbReference>
<dbReference type="SUPFAM" id="SSF81321">
    <property type="entry name" value="Family A G protein-coupled receptor-like"/>
    <property type="match status" value="1"/>
</dbReference>
<keyword evidence="4 8" id="KW-0297">G-protein coupled receptor</keyword>
<keyword evidence="6 8" id="KW-0675">Receptor</keyword>
<accession>A0A8C5AMU3</accession>
<feature type="transmembrane region" description="Helical" evidence="10">
    <location>
        <begin position="110"/>
        <end position="128"/>
    </location>
</feature>
<evidence type="ECO:0000256" key="4">
    <source>
        <dbReference type="ARBA" id="ARBA00023040"/>
    </source>
</evidence>
<feature type="compositionally biased region" description="Basic and acidic residues" evidence="9">
    <location>
        <begin position="358"/>
        <end position="382"/>
    </location>
</feature>
<keyword evidence="3 10" id="KW-1133">Transmembrane helix</keyword>
<evidence type="ECO:0000256" key="2">
    <source>
        <dbReference type="ARBA" id="ARBA00022692"/>
    </source>
</evidence>
<evidence type="ECO:0000256" key="10">
    <source>
        <dbReference type="SAM" id="Phobius"/>
    </source>
</evidence>
<feature type="transmembrane region" description="Helical" evidence="10">
    <location>
        <begin position="70"/>
        <end position="90"/>
    </location>
</feature>
<evidence type="ECO:0000256" key="1">
    <source>
        <dbReference type="ARBA" id="ARBA00004370"/>
    </source>
</evidence>
<dbReference type="KEGG" id="gmh:115554287"/>
<feature type="region of interest" description="Disordered" evidence="9">
    <location>
        <begin position="348"/>
        <end position="426"/>
    </location>
</feature>
<evidence type="ECO:0000313" key="13">
    <source>
        <dbReference type="Proteomes" id="UP000694546"/>
    </source>
</evidence>
<evidence type="ECO:0000256" key="3">
    <source>
        <dbReference type="ARBA" id="ARBA00022989"/>
    </source>
</evidence>
<feature type="transmembrane region" description="Helical" evidence="10">
    <location>
        <begin position="206"/>
        <end position="228"/>
    </location>
</feature>
<dbReference type="GO" id="GO:0007204">
    <property type="term" value="P:positive regulation of cytosolic calcium ion concentration"/>
    <property type="evidence" value="ECO:0007669"/>
    <property type="project" value="TreeGrafter"/>
</dbReference>